<protein>
    <submittedName>
        <fullName evidence="2">Uncharacterized protein</fullName>
    </submittedName>
</protein>
<dbReference type="KEGG" id="ima:PO878_16995"/>
<feature type="compositionally biased region" description="Basic residues" evidence="1">
    <location>
        <begin position="1"/>
        <end position="13"/>
    </location>
</feature>
<proteinExistence type="predicted"/>
<accession>A0AAF0BR87</accession>
<evidence type="ECO:0000256" key="1">
    <source>
        <dbReference type="SAM" id="MobiDB-lite"/>
    </source>
</evidence>
<dbReference type="EMBL" id="CP116942">
    <property type="protein sequence ID" value="WCO66201.1"/>
    <property type="molecule type" value="Genomic_DNA"/>
</dbReference>
<dbReference type="AlphaFoldDB" id="A0AAF0BR87"/>
<evidence type="ECO:0000313" key="2">
    <source>
        <dbReference type="EMBL" id="WCO66201.1"/>
    </source>
</evidence>
<evidence type="ECO:0000313" key="3">
    <source>
        <dbReference type="Proteomes" id="UP001216390"/>
    </source>
</evidence>
<gene>
    <name evidence="2" type="ORF">PO878_16995</name>
</gene>
<feature type="region of interest" description="Disordered" evidence="1">
    <location>
        <begin position="1"/>
        <end position="39"/>
    </location>
</feature>
<sequence>MPPRKGRHPRRKGPGGPRRTSRVAPDAVPGTAPGRHREGLLGPSVEALVRSLLSSLRTVAAPDDPARALAVEVWADRMAETVYGPEQMPADFYADLAEGFLASGDDDAPAALAALALVLDHRDAAPLRRAHAAHRATLPADDLSDLGIGRATVTSTLEISHPQGDGVSLVLELDQPGTPHTAAVYVDLTLGGLATDLLLGPAGAGRPAPDDGEGLEVGSVAPAVARARAERALELTDHTVEPPMTPGADEARGAVQRRLALLPAGGEVEEVEPLDPDAIEALVEAFLDSPEAAALEEHERDEAGWLLDPWLDHATGHAIGDPHRVSPMLVERFCLDWYPREVIDDPSAAAAAPAVLRAWTHYAARLTDLDDRWRDEALEAVDLYAPALAAALGAAPGPGRVDDLDADLGALVEQDDEGDPSGEGDAARLLAAFDRAGQGSTWRPLQPPPPGPREVHWEVDAADVVPEVATKVEAICLQASYAADQLLGPAFVQPAVDLAVAVGRLDPSPLPHTRDDEWASAVVWLLADDSGAFAPGTAGRTRDDLAGALPASQATVTGRVTEVRERVGLAPGDLAVRW</sequence>
<keyword evidence="3" id="KW-1185">Reference proteome</keyword>
<organism evidence="2 3">
    <name type="scientific">Iamia majanohamensis</name>
    <dbReference type="NCBI Taxonomy" id="467976"/>
    <lineage>
        <taxon>Bacteria</taxon>
        <taxon>Bacillati</taxon>
        <taxon>Actinomycetota</taxon>
        <taxon>Acidimicrobiia</taxon>
        <taxon>Acidimicrobiales</taxon>
        <taxon>Iamiaceae</taxon>
        <taxon>Iamia</taxon>
    </lineage>
</organism>
<name>A0AAF0BR87_9ACTN</name>
<reference evidence="2" key="1">
    <citation type="submission" date="2023-01" db="EMBL/GenBank/DDBJ databases">
        <title>The diversity of Class Acidimicrobiia in South China Sea sediment environments and the proposal of Iamia marina sp. nov., a novel species of the genus Iamia.</title>
        <authorList>
            <person name="He Y."/>
            <person name="Tian X."/>
        </authorList>
    </citation>
    <scope>NUCLEOTIDE SEQUENCE</scope>
    <source>
        <strain evidence="2">DSM 19957</strain>
    </source>
</reference>
<dbReference type="Proteomes" id="UP001216390">
    <property type="component" value="Chromosome"/>
</dbReference>
<dbReference type="RefSeq" id="WP_272735725.1">
    <property type="nucleotide sequence ID" value="NZ_CP116942.1"/>
</dbReference>